<reference evidence="2" key="2">
    <citation type="submission" date="2021-09" db="EMBL/GenBank/DDBJ databases">
        <authorList>
            <person name="Gilroy R."/>
        </authorList>
    </citation>
    <scope>NUCLEOTIDE SEQUENCE</scope>
    <source>
        <strain evidence="2">CHK171-7178</strain>
    </source>
</reference>
<dbReference type="EMBL" id="DYWT01000101">
    <property type="protein sequence ID" value="HJF31343.1"/>
    <property type="molecule type" value="Genomic_DNA"/>
</dbReference>
<dbReference type="InterPro" id="IPR016181">
    <property type="entry name" value="Acyl_CoA_acyltransferase"/>
</dbReference>
<dbReference type="Gene3D" id="3.40.630.30">
    <property type="match status" value="1"/>
</dbReference>
<dbReference type="CDD" id="cd04301">
    <property type="entry name" value="NAT_SF"/>
    <property type="match status" value="1"/>
</dbReference>
<evidence type="ECO:0000313" key="3">
    <source>
        <dbReference type="Proteomes" id="UP000698173"/>
    </source>
</evidence>
<feature type="domain" description="N-acetyltransferase" evidence="1">
    <location>
        <begin position="3"/>
        <end position="156"/>
    </location>
</feature>
<dbReference type="Proteomes" id="UP000698173">
    <property type="component" value="Unassembled WGS sequence"/>
</dbReference>
<sequence>MKVLLEKAIESDAQSIFDIQVNAFSPLLDIYEDYNTNPANETIERMLTRINTPSGAVYKIITDTTLVGAICVFWKEETQFWISPMFILPKYQGQGIAQKAITQIEKIFPQAVCWELATIAEEKRNCYLYEKMGFSKTGKIKKINERTTHVYFKKVL</sequence>
<dbReference type="PROSITE" id="PS51186">
    <property type="entry name" value="GNAT"/>
    <property type="match status" value="1"/>
</dbReference>
<accession>A0A921FX37</accession>
<comment type="caution">
    <text evidence="2">The sequence shown here is derived from an EMBL/GenBank/DDBJ whole genome shotgun (WGS) entry which is preliminary data.</text>
</comment>
<dbReference type="InterPro" id="IPR000182">
    <property type="entry name" value="GNAT_dom"/>
</dbReference>
<reference evidence="2" key="1">
    <citation type="journal article" date="2021" name="PeerJ">
        <title>Extensive microbial diversity within the chicken gut microbiome revealed by metagenomics and culture.</title>
        <authorList>
            <person name="Gilroy R."/>
            <person name="Ravi A."/>
            <person name="Getino M."/>
            <person name="Pursley I."/>
            <person name="Horton D.L."/>
            <person name="Alikhan N.F."/>
            <person name="Baker D."/>
            <person name="Gharbi K."/>
            <person name="Hall N."/>
            <person name="Watson M."/>
            <person name="Adriaenssens E.M."/>
            <person name="Foster-Nyarko E."/>
            <person name="Jarju S."/>
            <person name="Secka A."/>
            <person name="Antonio M."/>
            <person name="Oren A."/>
            <person name="Chaudhuri R.R."/>
            <person name="La Ragione R."/>
            <person name="Hildebrand F."/>
            <person name="Pallen M.J."/>
        </authorList>
    </citation>
    <scope>NUCLEOTIDE SEQUENCE</scope>
    <source>
        <strain evidence="2">CHK171-7178</strain>
    </source>
</reference>
<dbReference type="Pfam" id="PF00583">
    <property type="entry name" value="Acetyltransf_1"/>
    <property type="match status" value="1"/>
</dbReference>
<protein>
    <submittedName>
        <fullName evidence="2">GNAT family N-acetyltransferase</fullName>
    </submittedName>
</protein>
<dbReference type="GO" id="GO:0016747">
    <property type="term" value="F:acyltransferase activity, transferring groups other than amino-acyl groups"/>
    <property type="evidence" value="ECO:0007669"/>
    <property type="project" value="InterPro"/>
</dbReference>
<dbReference type="SUPFAM" id="SSF55729">
    <property type="entry name" value="Acyl-CoA N-acyltransferases (Nat)"/>
    <property type="match status" value="1"/>
</dbReference>
<dbReference type="AlphaFoldDB" id="A0A921FX37"/>
<organism evidence="2 3">
    <name type="scientific">Sporosarcina psychrophila</name>
    <name type="common">Bacillus psychrophilus</name>
    <dbReference type="NCBI Taxonomy" id="1476"/>
    <lineage>
        <taxon>Bacteria</taxon>
        <taxon>Bacillati</taxon>
        <taxon>Bacillota</taxon>
        <taxon>Bacilli</taxon>
        <taxon>Bacillales</taxon>
        <taxon>Caryophanaceae</taxon>
        <taxon>Sporosarcina</taxon>
    </lineage>
</organism>
<proteinExistence type="predicted"/>
<name>A0A921FX37_SPOPS</name>
<evidence type="ECO:0000259" key="1">
    <source>
        <dbReference type="PROSITE" id="PS51186"/>
    </source>
</evidence>
<gene>
    <name evidence="2" type="ORF">K8V56_06130</name>
</gene>
<evidence type="ECO:0000313" key="2">
    <source>
        <dbReference type="EMBL" id="HJF31343.1"/>
    </source>
</evidence>